<reference evidence="2" key="2">
    <citation type="submission" date="2023-06" db="EMBL/GenBank/DDBJ databases">
        <authorList>
            <consortium name="Lawrence Berkeley National Laboratory"/>
            <person name="Haridas S."/>
            <person name="Hensen N."/>
            <person name="Bonometti L."/>
            <person name="Westerberg I."/>
            <person name="Brannstrom I.O."/>
            <person name="Guillou S."/>
            <person name="Cros-Aarteil S."/>
            <person name="Calhoun S."/>
            <person name="Kuo A."/>
            <person name="Mondo S."/>
            <person name="Pangilinan J."/>
            <person name="Riley R."/>
            <person name="Labutti K."/>
            <person name="Andreopoulos B."/>
            <person name="Lipzen A."/>
            <person name="Chen C."/>
            <person name="Yanf M."/>
            <person name="Daum C."/>
            <person name="Ng V."/>
            <person name="Clum A."/>
            <person name="Steindorff A."/>
            <person name="Ohm R."/>
            <person name="Martin F."/>
            <person name="Silar P."/>
            <person name="Natvig D."/>
            <person name="Lalanne C."/>
            <person name="Gautier V."/>
            <person name="Ament-Velasquez S.L."/>
            <person name="Kruys A."/>
            <person name="Hutchinson M.I."/>
            <person name="Powell A.J."/>
            <person name="Barry K."/>
            <person name="Miller A.N."/>
            <person name="Grigoriev I.V."/>
            <person name="Debuchy R."/>
            <person name="Gladieux P."/>
            <person name="Thoren M.H."/>
            <person name="Johannesson H."/>
        </authorList>
    </citation>
    <scope>NUCLEOTIDE SEQUENCE</scope>
    <source>
        <strain evidence="2">CBS 168.71</strain>
    </source>
</reference>
<protein>
    <submittedName>
        <fullName evidence="2">Uncharacterized protein</fullName>
    </submittedName>
</protein>
<dbReference type="Proteomes" id="UP001278766">
    <property type="component" value="Unassembled WGS sequence"/>
</dbReference>
<proteinExistence type="predicted"/>
<dbReference type="GeneID" id="87845969"/>
<organism evidence="2 3">
    <name type="scientific">Chaetomium fimeti</name>
    <dbReference type="NCBI Taxonomy" id="1854472"/>
    <lineage>
        <taxon>Eukaryota</taxon>
        <taxon>Fungi</taxon>
        <taxon>Dikarya</taxon>
        <taxon>Ascomycota</taxon>
        <taxon>Pezizomycotina</taxon>
        <taxon>Sordariomycetes</taxon>
        <taxon>Sordariomycetidae</taxon>
        <taxon>Sordariales</taxon>
        <taxon>Chaetomiaceae</taxon>
        <taxon>Chaetomium</taxon>
    </lineage>
</organism>
<feature type="region of interest" description="Disordered" evidence="1">
    <location>
        <begin position="117"/>
        <end position="174"/>
    </location>
</feature>
<evidence type="ECO:0000313" key="2">
    <source>
        <dbReference type="EMBL" id="KAK3299252.1"/>
    </source>
</evidence>
<reference evidence="2" key="1">
    <citation type="journal article" date="2023" name="Mol. Phylogenet. Evol.">
        <title>Genome-scale phylogeny and comparative genomics of the fungal order Sordariales.</title>
        <authorList>
            <person name="Hensen N."/>
            <person name="Bonometti L."/>
            <person name="Westerberg I."/>
            <person name="Brannstrom I.O."/>
            <person name="Guillou S."/>
            <person name="Cros-Aarteil S."/>
            <person name="Calhoun S."/>
            <person name="Haridas S."/>
            <person name="Kuo A."/>
            <person name="Mondo S."/>
            <person name="Pangilinan J."/>
            <person name="Riley R."/>
            <person name="LaButti K."/>
            <person name="Andreopoulos B."/>
            <person name="Lipzen A."/>
            <person name="Chen C."/>
            <person name="Yan M."/>
            <person name="Daum C."/>
            <person name="Ng V."/>
            <person name="Clum A."/>
            <person name="Steindorff A."/>
            <person name="Ohm R.A."/>
            <person name="Martin F."/>
            <person name="Silar P."/>
            <person name="Natvig D.O."/>
            <person name="Lalanne C."/>
            <person name="Gautier V."/>
            <person name="Ament-Velasquez S.L."/>
            <person name="Kruys A."/>
            <person name="Hutchinson M.I."/>
            <person name="Powell A.J."/>
            <person name="Barry K."/>
            <person name="Miller A.N."/>
            <person name="Grigoriev I.V."/>
            <person name="Debuchy R."/>
            <person name="Gladieux P."/>
            <person name="Hiltunen Thoren M."/>
            <person name="Johannesson H."/>
        </authorList>
    </citation>
    <scope>NUCLEOTIDE SEQUENCE</scope>
    <source>
        <strain evidence="2">CBS 168.71</strain>
    </source>
</reference>
<feature type="compositionally biased region" description="Gly residues" evidence="1">
    <location>
        <begin position="136"/>
        <end position="156"/>
    </location>
</feature>
<keyword evidence="3" id="KW-1185">Reference proteome</keyword>
<gene>
    <name evidence="2" type="ORF">B0H64DRAFT_95592</name>
</gene>
<name>A0AAE0LVN7_9PEZI</name>
<evidence type="ECO:0000313" key="3">
    <source>
        <dbReference type="Proteomes" id="UP001278766"/>
    </source>
</evidence>
<comment type="caution">
    <text evidence="2">The sequence shown here is derived from an EMBL/GenBank/DDBJ whole genome shotgun (WGS) entry which is preliminary data.</text>
</comment>
<sequence length="174" mass="19332">MIERSGADRQITLRWRWTRKTASRRRFFGLSIRNSTNCESDTALPKFTWIYYDFALVVLGNSPSTLSVSLSSSRWLSSLLHFYRTCPSQRLTRRNLCNLNDAFLARTSQHLQTLIDNERDPSPAQPTHTHSDHAAGVGGSSGGDEPGLGAGRGNTCGGHSPPRHPVFFFRGAPT</sequence>
<accession>A0AAE0LVN7</accession>
<dbReference type="AlphaFoldDB" id="A0AAE0LVN7"/>
<dbReference type="RefSeq" id="XP_062662766.1">
    <property type="nucleotide sequence ID" value="XM_062809021.1"/>
</dbReference>
<dbReference type="EMBL" id="JAUEPN010000002">
    <property type="protein sequence ID" value="KAK3299252.1"/>
    <property type="molecule type" value="Genomic_DNA"/>
</dbReference>
<evidence type="ECO:0000256" key="1">
    <source>
        <dbReference type="SAM" id="MobiDB-lite"/>
    </source>
</evidence>